<evidence type="ECO:0000313" key="2">
    <source>
        <dbReference type="EMBL" id="KAG7568354.1"/>
    </source>
</evidence>
<dbReference type="Proteomes" id="UP000694240">
    <property type="component" value="Chromosome 9"/>
</dbReference>
<feature type="compositionally biased region" description="Low complexity" evidence="1">
    <location>
        <begin position="247"/>
        <end position="263"/>
    </location>
</feature>
<gene>
    <name evidence="2" type="ORF">ISN45_Aa04g011780</name>
</gene>
<feature type="region of interest" description="Disordered" evidence="1">
    <location>
        <begin position="1"/>
        <end position="75"/>
    </location>
</feature>
<dbReference type="EMBL" id="JAEFBK010000009">
    <property type="protein sequence ID" value="KAG7568354.1"/>
    <property type="molecule type" value="Genomic_DNA"/>
</dbReference>
<name>A0A8T2A8T3_9BRAS</name>
<feature type="region of interest" description="Disordered" evidence="1">
    <location>
        <begin position="225"/>
        <end position="289"/>
    </location>
</feature>
<proteinExistence type="predicted"/>
<accession>A0A8T2A8T3</accession>
<protein>
    <submittedName>
        <fullName evidence="2">Uncharacterized protein</fullName>
    </submittedName>
</protein>
<evidence type="ECO:0000313" key="3">
    <source>
        <dbReference type="Proteomes" id="UP000694240"/>
    </source>
</evidence>
<organism evidence="2 3">
    <name type="scientific">Arabidopsis thaliana x Arabidopsis arenosa</name>
    <dbReference type="NCBI Taxonomy" id="1240361"/>
    <lineage>
        <taxon>Eukaryota</taxon>
        <taxon>Viridiplantae</taxon>
        <taxon>Streptophyta</taxon>
        <taxon>Embryophyta</taxon>
        <taxon>Tracheophyta</taxon>
        <taxon>Spermatophyta</taxon>
        <taxon>Magnoliopsida</taxon>
        <taxon>eudicotyledons</taxon>
        <taxon>Gunneridae</taxon>
        <taxon>Pentapetalae</taxon>
        <taxon>rosids</taxon>
        <taxon>malvids</taxon>
        <taxon>Brassicales</taxon>
        <taxon>Brassicaceae</taxon>
        <taxon>Camelineae</taxon>
        <taxon>Arabidopsis</taxon>
    </lineage>
</organism>
<reference evidence="2 3" key="1">
    <citation type="submission" date="2020-12" db="EMBL/GenBank/DDBJ databases">
        <title>Concerted genomic and epigenomic changes stabilize Arabidopsis allopolyploids.</title>
        <authorList>
            <person name="Chen Z."/>
        </authorList>
    </citation>
    <scope>NUCLEOTIDE SEQUENCE [LARGE SCALE GENOMIC DNA]</scope>
    <source>
        <strain evidence="2">Allo738</strain>
        <tissue evidence="2">Leaf</tissue>
    </source>
</reference>
<evidence type="ECO:0000256" key="1">
    <source>
        <dbReference type="SAM" id="MobiDB-lite"/>
    </source>
</evidence>
<comment type="caution">
    <text evidence="2">The sequence shown here is derived from an EMBL/GenBank/DDBJ whole genome shotgun (WGS) entry which is preliminary data.</text>
</comment>
<sequence length="371" mass="41569">MFWNDYNRCLSTQANDPPPVRRGSSSRGTAQSSRTAALPQTSNSQNNRAGGSTPPPTNPNSPIQPSHSATPPPIACLNNLTLEELLDSPERQSLTRLDPNRPPETLWSINERVNKVFEEKLKDRMSDQVFRWKEKWKNKVHSLYLCGLYQVAPRKKGRMYGVGSLQHEASSVHVGPPPTHNDPVVLPEKLAAAEARLQSQAEKINSFDAYFEYLVEKDPVFKHEPHPSVGTSSISAAHENHKEPHPSVGTSSISVSYSDTCSTAEKGRGNKSLNLLPSPDRSPIPIGGREKRIPAEIGKARDWEGQRSGRPENFEVESRNRGIVEAVVRDTGGDRIFRWRRSRFRRRRRDSWSSKMREDGTFGSDGGEFTK</sequence>
<keyword evidence="3" id="KW-1185">Reference proteome</keyword>
<feature type="region of interest" description="Disordered" evidence="1">
    <location>
        <begin position="345"/>
        <end position="371"/>
    </location>
</feature>
<feature type="compositionally biased region" description="Basic and acidic residues" evidence="1">
    <location>
        <begin position="350"/>
        <end position="360"/>
    </location>
</feature>
<feature type="compositionally biased region" description="Polar residues" evidence="1">
    <location>
        <begin position="23"/>
        <end position="49"/>
    </location>
</feature>
<dbReference type="AlphaFoldDB" id="A0A8T2A8T3"/>